<keyword evidence="2" id="KW-0092">Biotin</keyword>
<evidence type="ECO:0000313" key="5">
    <source>
        <dbReference type="EMBL" id="MBP2416364.1"/>
    </source>
</evidence>
<organism evidence="5 6">
    <name type="scientific">Microlunatus capsulatus</name>
    <dbReference type="NCBI Taxonomy" id="99117"/>
    <lineage>
        <taxon>Bacteria</taxon>
        <taxon>Bacillati</taxon>
        <taxon>Actinomycetota</taxon>
        <taxon>Actinomycetes</taxon>
        <taxon>Propionibacteriales</taxon>
        <taxon>Propionibacteriaceae</taxon>
        <taxon>Microlunatus</taxon>
    </lineage>
</organism>
<evidence type="ECO:0000256" key="2">
    <source>
        <dbReference type="ARBA" id="ARBA00023267"/>
    </source>
</evidence>
<dbReference type="PROSITE" id="PS51733">
    <property type="entry name" value="BPL_LPL_CATALYTIC"/>
    <property type="match status" value="1"/>
</dbReference>
<accession>A0ABS4Z5P4</accession>
<dbReference type="Proteomes" id="UP000758168">
    <property type="component" value="Unassembled WGS sequence"/>
</dbReference>
<dbReference type="InterPro" id="IPR003142">
    <property type="entry name" value="BPL_C"/>
</dbReference>
<dbReference type="SUPFAM" id="SSF55681">
    <property type="entry name" value="Class II aaRS and biotin synthetases"/>
    <property type="match status" value="1"/>
</dbReference>
<dbReference type="InterPro" id="IPR004143">
    <property type="entry name" value="BPL_LPL_catalytic"/>
</dbReference>
<dbReference type="RefSeq" id="WP_307803896.1">
    <property type="nucleotide sequence ID" value="NZ_BAAAMH010000012.1"/>
</dbReference>
<keyword evidence="6" id="KW-1185">Reference proteome</keyword>
<evidence type="ECO:0000256" key="3">
    <source>
        <dbReference type="ARBA" id="ARBA00024227"/>
    </source>
</evidence>
<dbReference type="Pfam" id="PF03099">
    <property type="entry name" value="BPL_LplA_LipB"/>
    <property type="match status" value="1"/>
</dbReference>
<evidence type="ECO:0000256" key="1">
    <source>
        <dbReference type="ARBA" id="ARBA00022598"/>
    </source>
</evidence>
<feature type="domain" description="BPL/LPL catalytic" evidence="4">
    <location>
        <begin position="16"/>
        <end position="205"/>
    </location>
</feature>
<dbReference type="NCBIfam" id="TIGR00121">
    <property type="entry name" value="birA_ligase"/>
    <property type="match status" value="1"/>
</dbReference>
<dbReference type="EMBL" id="JAGIOB010000001">
    <property type="protein sequence ID" value="MBP2416364.1"/>
    <property type="molecule type" value="Genomic_DNA"/>
</dbReference>
<dbReference type="PANTHER" id="PTHR12835:SF5">
    <property type="entry name" value="BIOTIN--PROTEIN LIGASE"/>
    <property type="match status" value="1"/>
</dbReference>
<dbReference type="Gene3D" id="2.30.30.100">
    <property type="match status" value="1"/>
</dbReference>
<dbReference type="InterPro" id="IPR004408">
    <property type="entry name" value="Biotin_CoA_COase_ligase"/>
</dbReference>
<dbReference type="PANTHER" id="PTHR12835">
    <property type="entry name" value="BIOTIN PROTEIN LIGASE"/>
    <property type="match status" value="1"/>
</dbReference>
<evidence type="ECO:0000313" key="6">
    <source>
        <dbReference type="Proteomes" id="UP000758168"/>
    </source>
</evidence>
<dbReference type="Pfam" id="PF02237">
    <property type="entry name" value="BPL_C"/>
    <property type="match status" value="1"/>
</dbReference>
<name>A0ABS4Z5P4_9ACTN</name>
<evidence type="ECO:0000259" key="4">
    <source>
        <dbReference type="PROSITE" id="PS51733"/>
    </source>
</evidence>
<comment type="caution">
    <text evidence="5">The sequence shown here is derived from an EMBL/GenBank/DDBJ whole genome shotgun (WGS) entry which is preliminary data.</text>
</comment>
<keyword evidence="1 5" id="KW-0436">Ligase</keyword>
<proteinExistence type="predicted"/>
<dbReference type="EC" id="6.3.4.15" evidence="3"/>
<protein>
    <recommendedName>
        <fullName evidence="3">biotin--[biotin carboxyl-carrier protein] ligase</fullName>
        <ecNumber evidence="3">6.3.4.15</ecNumber>
    </recommendedName>
</protein>
<dbReference type="CDD" id="cd16442">
    <property type="entry name" value="BPL"/>
    <property type="match status" value="1"/>
</dbReference>
<sequence>MLSGDVLDAGVLRRELLRPGGLWSGVDVVERTGSTNADLAARARAGAPGGTVLVTDFQDAGRGRQGRTWVAPRGTSVAMSVLLRPADVDPARWTWLPLLAGIAVVEGLRRTADVPALLKWPNDVLVDGLKVCGILAERVETPDGPACVVGAGVNVWLAADELPVPTATSLALLAEQREPGSCPPSRNLVIATVLAAFELLYRRWEVLDDDAPFAASYLRRSDTLGRQVRVHLAGDVTVEGRAEALDADGRLVVRTAEGLRTFGAGDVVHLRS</sequence>
<gene>
    <name evidence="5" type="ORF">JOF54_001286</name>
</gene>
<dbReference type="Gene3D" id="3.30.930.10">
    <property type="entry name" value="Bira Bifunctional Protein, Domain 2"/>
    <property type="match status" value="1"/>
</dbReference>
<dbReference type="InterPro" id="IPR045864">
    <property type="entry name" value="aa-tRNA-synth_II/BPL/LPL"/>
</dbReference>
<dbReference type="GO" id="GO:0004077">
    <property type="term" value="F:biotin--[biotin carboxyl-carrier protein] ligase activity"/>
    <property type="evidence" value="ECO:0007669"/>
    <property type="project" value="UniProtKB-EC"/>
</dbReference>
<reference evidence="5 6" key="1">
    <citation type="submission" date="2021-03" db="EMBL/GenBank/DDBJ databases">
        <title>Sequencing the genomes of 1000 actinobacteria strains.</title>
        <authorList>
            <person name="Klenk H.-P."/>
        </authorList>
    </citation>
    <scope>NUCLEOTIDE SEQUENCE [LARGE SCALE GENOMIC DNA]</scope>
    <source>
        <strain evidence="5 6">DSM 12936</strain>
    </source>
</reference>